<dbReference type="EMBL" id="JACVDC010000085">
    <property type="protein sequence ID" value="MBC9798028.1"/>
    <property type="molecule type" value="Genomic_DNA"/>
</dbReference>
<evidence type="ECO:0000256" key="2">
    <source>
        <dbReference type="SAM" id="SignalP"/>
    </source>
</evidence>
<dbReference type="RefSeq" id="WP_187967152.1">
    <property type="nucleotide sequence ID" value="NZ_JACVDC010000085.1"/>
</dbReference>
<keyword evidence="2" id="KW-0732">Signal</keyword>
<evidence type="ECO:0000313" key="4">
    <source>
        <dbReference type="Proteomes" id="UP000653730"/>
    </source>
</evidence>
<feature type="signal peptide" evidence="2">
    <location>
        <begin position="1"/>
        <end position="20"/>
    </location>
</feature>
<reference evidence="3 4" key="1">
    <citation type="submission" date="2020-09" db="EMBL/GenBank/DDBJ databases">
        <title>Sinomicrobium weinanense sp. nov., a halophilic bacteria isolated from saline-alkali soil.</title>
        <authorList>
            <person name="Wu P."/>
            <person name="Ren H."/>
            <person name="Mei Y."/>
            <person name="Liang Y."/>
            <person name="Chen Z."/>
        </authorList>
    </citation>
    <scope>NUCLEOTIDE SEQUENCE [LARGE SCALE GENOMIC DNA]</scope>
    <source>
        <strain evidence="3 4">FJxs</strain>
    </source>
</reference>
<accession>A0A926JUY0</accession>
<evidence type="ECO:0000313" key="3">
    <source>
        <dbReference type="EMBL" id="MBC9798028.1"/>
    </source>
</evidence>
<evidence type="ECO:0000256" key="1">
    <source>
        <dbReference type="SAM" id="MobiDB-lite"/>
    </source>
</evidence>
<protein>
    <submittedName>
        <fullName evidence="3">Uncharacterized protein</fullName>
    </submittedName>
</protein>
<dbReference type="PROSITE" id="PS51257">
    <property type="entry name" value="PROKAR_LIPOPROTEIN"/>
    <property type="match status" value="1"/>
</dbReference>
<gene>
    <name evidence="3" type="ORF">IBL28_18805</name>
</gene>
<keyword evidence="4" id="KW-1185">Reference proteome</keyword>
<dbReference type="AlphaFoldDB" id="A0A926JUY0"/>
<organism evidence="3 4">
    <name type="scientific">Sinomicrobium weinanense</name>
    <dbReference type="NCBI Taxonomy" id="2842200"/>
    <lineage>
        <taxon>Bacteria</taxon>
        <taxon>Pseudomonadati</taxon>
        <taxon>Bacteroidota</taxon>
        <taxon>Flavobacteriia</taxon>
        <taxon>Flavobacteriales</taxon>
        <taxon>Flavobacteriaceae</taxon>
        <taxon>Sinomicrobium</taxon>
    </lineage>
</organism>
<feature type="region of interest" description="Disordered" evidence="1">
    <location>
        <begin position="431"/>
        <end position="467"/>
    </location>
</feature>
<dbReference type="Proteomes" id="UP000653730">
    <property type="component" value="Unassembled WGS sequence"/>
</dbReference>
<feature type="chain" id="PRO_5037482501" evidence="2">
    <location>
        <begin position="21"/>
        <end position="533"/>
    </location>
</feature>
<proteinExistence type="predicted"/>
<sequence length="533" mass="58501">MKNRRFLLLLFYLLAISACDDSSFKSDPGEIGDPANLNYVSITDARESRNIATIPPTVQTGGLTPEFELVSIRKEDGTLLDESYLQYVSIGESSSVEFEVDPEEGKVDENGNPLESVNATNSASNGIISIAGGHNFTVGDYYFTIKVSTEAKGVEYSTVFEDAFHLYIAPLLPGSLIYSPKNQNLVYGDPESKTSAPLLPNANPDVTFELGDHTDKLAINGETGEISLAPDFTYSVYDTLSPTVRVVSNISNEVTVFEDKITTIITDTPQEMPVETVYPFYPTLKTSGSFPTGGEGFSVQVVVPGNGEDIWGVVDNSAGRFLETPEERPGENTSQTVLETQTFAGGVTHPATSWMVTGTQDLTLFQYGYDLSFNYYYQPAYQTYMEDGRTPTDLEVYISTDYTGGDIQDKEGNWLNGTWIRVNESIRCRRSEGVTDGKSSGPPWGPEFIGTPYPGNQEGPDPDGRKTPGTTFYGKWVKCSFDIPSELISRNFTVAFKVASYFEGELLNNAEVPGRGGTYFLSDFNYRADESTD</sequence>
<name>A0A926JUY0_9FLAO</name>
<comment type="caution">
    <text evidence="3">The sequence shown here is derived from an EMBL/GenBank/DDBJ whole genome shotgun (WGS) entry which is preliminary data.</text>
</comment>